<dbReference type="PANTHER" id="PTHR34998:SF10">
    <property type="match status" value="1"/>
</dbReference>
<dbReference type="PaxDb" id="4513-MLOC_24517.1"/>
<keyword evidence="2" id="KW-1185">Reference proteome</keyword>
<accession>M0VE77</accession>
<name>M0VE77_HORVV</name>
<reference evidence="1" key="2">
    <citation type="submission" date="2020-10" db="EMBL/GenBank/DDBJ databases">
        <authorList>
            <person name="Scholz U."/>
            <person name="Mascher M."/>
            <person name="Fiebig A."/>
        </authorList>
    </citation>
    <scope>NUCLEOTIDE SEQUENCE [LARGE SCALE GENOMIC DNA]</scope>
    <source>
        <strain evidence="1">cv. Morex</strain>
    </source>
</reference>
<sequence>MDRKVCISLVILALMLAGSDMTAFAGNTASIDVAVAVSFRQPMPTPSSWSPVRLADGVAVEEAHRRVLGGFYTPALNPKGPDCLGPCLKPGQPYTDHGCKSIYLCRNKPP</sequence>
<organism evidence="1 2">
    <name type="scientific">Hordeum vulgare subsp. vulgare</name>
    <name type="common">Domesticated barley</name>
    <dbReference type="NCBI Taxonomy" id="112509"/>
    <lineage>
        <taxon>Eukaryota</taxon>
        <taxon>Viridiplantae</taxon>
        <taxon>Streptophyta</taxon>
        <taxon>Embryophyta</taxon>
        <taxon>Tracheophyta</taxon>
        <taxon>Spermatophyta</taxon>
        <taxon>Magnoliopsida</taxon>
        <taxon>Liliopsida</taxon>
        <taxon>Poales</taxon>
        <taxon>Poaceae</taxon>
        <taxon>BOP clade</taxon>
        <taxon>Pooideae</taxon>
        <taxon>Triticodae</taxon>
        <taxon>Triticeae</taxon>
        <taxon>Hordeinae</taxon>
        <taxon>Hordeum</taxon>
    </lineage>
</organism>
<dbReference type="Proteomes" id="UP000011116">
    <property type="component" value="Chromosome 3H"/>
</dbReference>
<evidence type="ECO:0000313" key="2">
    <source>
        <dbReference type="Proteomes" id="UP000011116"/>
    </source>
</evidence>
<dbReference type="AlphaFoldDB" id="M0VE77"/>
<reference evidence="2" key="1">
    <citation type="journal article" date="2012" name="Nature">
        <title>A physical, genetic and functional sequence assembly of the barley genome.</title>
        <authorList>
            <consortium name="The International Barley Genome Sequencing Consortium"/>
            <person name="Mayer K.F."/>
            <person name="Waugh R."/>
            <person name="Brown J.W."/>
            <person name="Schulman A."/>
            <person name="Langridge P."/>
            <person name="Platzer M."/>
            <person name="Fincher G.B."/>
            <person name="Muehlbauer G.J."/>
            <person name="Sato K."/>
            <person name="Close T.J."/>
            <person name="Wise R.P."/>
            <person name="Stein N."/>
        </authorList>
    </citation>
    <scope>NUCLEOTIDE SEQUENCE [LARGE SCALE GENOMIC DNA]</scope>
    <source>
        <strain evidence="2">cv. Morex</strain>
    </source>
</reference>
<dbReference type="InParanoid" id="M0VE77"/>
<dbReference type="Gramene" id="HORVU.MOREX.r3.3HG0321090.1">
    <property type="protein sequence ID" value="HORVU.MOREX.r3.3HG0321090.1.CDS1"/>
    <property type="gene ID" value="HORVU.MOREX.r3.3HG0321090"/>
</dbReference>
<dbReference type="Gramene" id="HORVU.MOREX.r2.3HG0268030.1">
    <property type="protein sequence ID" value="HORVU.MOREX.r2.3HG0268030.1.CDS.1"/>
    <property type="gene ID" value="HORVU.MOREX.r2.3HG0268030"/>
</dbReference>
<dbReference type="OMA" id="SKGPACH"/>
<evidence type="ECO:0000313" key="1">
    <source>
        <dbReference type="EnsemblPlants" id="HORVU.MOREX.r3.3HG0321090.1.CDS1"/>
    </source>
</evidence>
<proteinExistence type="predicted"/>
<dbReference type="PANTHER" id="PTHR34998">
    <property type="entry name" value="OS04G0357400 PROTEIN-RELATED"/>
    <property type="match status" value="1"/>
</dbReference>
<dbReference type="EnsemblPlants" id="HORVU.MOREX.r3.3HG0321090.1">
    <property type="protein sequence ID" value="HORVU.MOREX.r3.3HG0321090.1.CDS1"/>
    <property type="gene ID" value="HORVU.MOREX.r3.3HG0321090"/>
</dbReference>
<reference evidence="1" key="3">
    <citation type="submission" date="2022-01" db="UniProtKB">
        <authorList>
            <consortium name="EnsemblPlants"/>
        </authorList>
    </citation>
    <scope>IDENTIFICATION</scope>
    <source>
        <strain evidence="1">subsp. vulgare</strain>
    </source>
</reference>
<protein>
    <submittedName>
        <fullName evidence="1">Uncharacterized protein</fullName>
    </submittedName>
</protein>